<dbReference type="OrthoDB" id="6117559at2"/>
<reference evidence="4 5" key="1">
    <citation type="submission" date="2018-11" db="EMBL/GenBank/DDBJ databases">
        <title>The draft genome sequence of Amphritea balenae JAMM 1525T.</title>
        <authorList>
            <person name="Fang Z."/>
            <person name="Zhang Y."/>
            <person name="Han X."/>
        </authorList>
    </citation>
    <scope>NUCLEOTIDE SEQUENCE [LARGE SCALE GENOMIC DNA]</scope>
    <source>
        <strain evidence="4 5">JAMM 1525</strain>
    </source>
</reference>
<dbReference type="PANTHER" id="PTHR35936">
    <property type="entry name" value="MEMBRANE-BOUND LYTIC MUREIN TRANSGLYCOSYLASE F"/>
    <property type="match status" value="1"/>
</dbReference>
<dbReference type="AlphaFoldDB" id="A0A3P1SPP1"/>
<accession>A0A3P1SPP1</accession>
<dbReference type="EMBL" id="RQXV01000006">
    <property type="protein sequence ID" value="RRC99030.1"/>
    <property type="molecule type" value="Genomic_DNA"/>
</dbReference>
<name>A0A3P1SPP1_9GAMM</name>
<evidence type="ECO:0000313" key="5">
    <source>
        <dbReference type="Proteomes" id="UP000267535"/>
    </source>
</evidence>
<organism evidence="4 5">
    <name type="scientific">Amphritea balenae</name>
    <dbReference type="NCBI Taxonomy" id="452629"/>
    <lineage>
        <taxon>Bacteria</taxon>
        <taxon>Pseudomonadati</taxon>
        <taxon>Pseudomonadota</taxon>
        <taxon>Gammaproteobacteria</taxon>
        <taxon>Oceanospirillales</taxon>
        <taxon>Oceanospirillaceae</taxon>
        <taxon>Amphritea</taxon>
    </lineage>
</organism>
<feature type="domain" description="Solute-binding protein family 3/N-terminal" evidence="3">
    <location>
        <begin position="19"/>
        <end position="236"/>
    </location>
</feature>
<dbReference type="PANTHER" id="PTHR35936:SF19">
    <property type="entry name" value="AMINO-ACID-BINDING PROTEIN YXEM-RELATED"/>
    <property type="match status" value="1"/>
</dbReference>
<evidence type="ECO:0000313" key="4">
    <source>
        <dbReference type="EMBL" id="RRC99030.1"/>
    </source>
</evidence>
<keyword evidence="2" id="KW-0732">Signal</keyword>
<proteinExistence type="inferred from homology"/>
<protein>
    <recommendedName>
        <fullName evidence="3">Solute-binding protein family 3/N-terminal domain-containing protein</fullName>
    </recommendedName>
</protein>
<comment type="similarity">
    <text evidence="1">Belongs to the bacterial solute-binding protein 3 family.</text>
</comment>
<gene>
    <name evidence="4" type="ORF">EHS89_12160</name>
</gene>
<keyword evidence="5" id="KW-1185">Reference proteome</keyword>
<sequence length="240" mass="27040">MICAGVWIGLPAGAVNAETLRVGMPLPGQIPFFWRDDSGRYQGIYADTLRAVAAETGIEFEFIALSQARLRRHFIGQEIDIEVGVSTNLVEPEPLQQASLYSRPFGIANEVIIYSPELSFPVFILNDLKGIRVATVRGTAVPDSLIREDFSNAWQIAQRVHRGWNKIGLMKEAIAIHYQRDEHLNYQISLPYSSNPVHIRLHRSRQPFLAQINQSLKLLEERGTLDQIVCKYLCGQPATE</sequence>
<dbReference type="SUPFAM" id="SSF53850">
    <property type="entry name" value="Periplasmic binding protein-like II"/>
    <property type="match status" value="1"/>
</dbReference>
<dbReference type="Pfam" id="PF00497">
    <property type="entry name" value="SBP_bac_3"/>
    <property type="match status" value="1"/>
</dbReference>
<evidence type="ECO:0000256" key="2">
    <source>
        <dbReference type="ARBA" id="ARBA00022729"/>
    </source>
</evidence>
<comment type="caution">
    <text evidence="4">The sequence shown here is derived from an EMBL/GenBank/DDBJ whole genome shotgun (WGS) entry which is preliminary data.</text>
</comment>
<dbReference type="Gene3D" id="3.40.190.10">
    <property type="entry name" value="Periplasmic binding protein-like II"/>
    <property type="match status" value="2"/>
</dbReference>
<evidence type="ECO:0000259" key="3">
    <source>
        <dbReference type="SMART" id="SM00062"/>
    </source>
</evidence>
<dbReference type="SMART" id="SM00062">
    <property type="entry name" value="PBPb"/>
    <property type="match status" value="1"/>
</dbReference>
<dbReference type="InterPro" id="IPR001638">
    <property type="entry name" value="Solute-binding_3/MltF_N"/>
</dbReference>
<dbReference type="Proteomes" id="UP000267535">
    <property type="component" value="Unassembled WGS sequence"/>
</dbReference>
<evidence type="ECO:0000256" key="1">
    <source>
        <dbReference type="ARBA" id="ARBA00010333"/>
    </source>
</evidence>